<dbReference type="GO" id="GO:0046872">
    <property type="term" value="F:metal ion binding"/>
    <property type="evidence" value="ECO:0007669"/>
    <property type="project" value="UniProtKB-KW"/>
</dbReference>
<dbReference type="SMART" id="SM00460">
    <property type="entry name" value="TGc"/>
    <property type="match status" value="1"/>
</dbReference>
<accession>A0A6A5T3V3</accession>
<dbReference type="InterPro" id="IPR002931">
    <property type="entry name" value="Transglutaminase-like"/>
</dbReference>
<dbReference type="GO" id="GO:0000224">
    <property type="term" value="F:peptide-N4-(N-acetyl-beta-glucosaminyl)asparagine amidase activity"/>
    <property type="evidence" value="ECO:0007669"/>
    <property type="project" value="TreeGrafter"/>
</dbReference>
<dbReference type="Pfam" id="PF01841">
    <property type="entry name" value="Transglut_core"/>
    <property type="match status" value="1"/>
</dbReference>
<evidence type="ECO:0000256" key="1">
    <source>
        <dbReference type="ARBA" id="ARBA00009390"/>
    </source>
</evidence>
<keyword evidence="2" id="KW-0479">Metal-binding</keyword>
<comment type="similarity">
    <text evidence="1">Belongs to the transglutaminase-like superfamily. PNGase family.</text>
</comment>
<proteinExistence type="inferred from homology"/>
<dbReference type="InterPro" id="IPR038765">
    <property type="entry name" value="Papain-like_cys_pep_sf"/>
</dbReference>
<dbReference type="GO" id="GO:0006516">
    <property type="term" value="P:glycoprotein catabolic process"/>
    <property type="evidence" value="ECO:0007669"/>
    <property type="project" value="TreeGrafter"/>
</dbReference>
<dbReference type="InterPro" id="IPR050883">
    <property type="entry name" value="PNGase"/>
</dbReference>
<dbReference type="AlphaFoldDB" id="A0A6A5T3V3"/>
<organism evidence="5 6">
    <name type="scientific">Clathrospora elynae</name>
    <dbReference type="NCBI Taxonomy" id="706981"/>
    <lineage>
        <taxon>Eukaryota</taxon>
        <taxon>Fungi</taxon>
        <taxon>Dikarya</taxon>
        <taxon>Ascomycota</taxon>
        <taxon>Pezizomycotina</taxon>
        <taxon>Dothideomycetes</taxon>
        <taxon>Pleosporomycetidae</taxon>
        <taxon>Pleosporales</taxon>
        <taxon>Diademaceae</taxon>
        <taxon>Clathrospora</taxon>
    </lineage>
</organism>
<protein>
    <recommendedName>
        <fullName evidence="4">Transglutaminase-like domain-containing protein</fullName>
    </recommendedName>
</protein>
<dbReference type="EMBL" id="ML976022">
    <property type="protein sequence ID" value="KAF1943747.1"/>
    <property type="molecule type" value="Genomic_DNA"/>
</dbReference>
<reference evidence="5" key="1">
    <citation type="journal article" date="2020" name="Stud. Mycol.">
        <title>101 Dothideomycetes genomes: a test case for predicting lifestyles and emergence of pathogens.</title>
        <authorList>
            <person name="Haridas S."/>
            <person name="Albert R."/>
            <person name="Binder M."/>
            <person name="Bloem J."/>
            <person name="Labutti K."/>
            <person name="Salamov A."/>
            <person name="Andreopoulos B."/>
            <person name="Baker S."/>
            <person name="Barry K."/>
            <person name="Bills G."/>
            <person name="Bluhm B."/>
            <person name="Cannon C."/>
            <person name="Castanera R."/>
            <person name="Culley D."/>
            <person name="Daum C."/>
            <person name="Ezra D."/>
            <person name="Gonzalez J."/>
            <person name="Henrissat B."/>
            <person name="Kuo A."/>
            <person name="Liang C."/>
            <person name="Lipzen A."/>
            <person name="Lutzoni F."/>
            <person name="Magnuson J."/>
            <person name="Mondo S."/>
            <person name="Nolan M."/>
            <person name="Ohm R."/>
            <person name="Pangilinan J."/>
            <person name="Park H.-J."/>
            <person name="Ramirez L."/>
            <person name="Alfaro M."/>
            <person name="Sun H."/>
            <person name="Tritt A."/>
            <person name="Yoshinaga Y."/>
            <person name="Zwiers L.-H."/>
            <person name="Turgeon B."/>
            <person name="Goodwin S."/>
            <person name="Spatafora J."/>
            <person name="Crous P."/>
            <person name="Grigoriev I."/>
        </authorList>
    </citation>
    <scope>NUCLEOTIDE SEQUENCE</scope>
    <source>
        <strain evidence="5">CBS 161.51</strain>
    </source>
</reference>
<dbReference type="OrthoDB" id="409136at2759"/>
<gene>
    <name evidence="5" type="ORF">EJ02DRAFT_443070</name>
</gene>
<evidence type="ECO:0000313" key="5">
    <source>
        <dbReference type="EMBL" id="KAF1943747.1"/>
    </source>
</evidence>
<evidence type="ECO:0000256" key="2">
    <source>
        <dbReference type="ARBA" id="ARBA00022723"/>
    </source>
</evidence>
<dbReference type="PANTHER" id="PTHR12143:SF19">
    <property type="entry name" value="PEPTIDE-N(4)-(N-ACETYL-BETA-GLUCOSAMINYL)ASPARAGINE AMIDASE"/>
    <property type="match status" value="1"/>
</dbReference>
<evidence type="ECO:0000313" key="6">
    <source>
        <dbReference type="Proteomes" id="UP000800038"/>
    </source>
</evidence>
<evidence type="ECO:0000256" key="3">
    <source>
        <dbReference type="ARBA" id="ARBA00022833"/>
    </source>
</evidence>
<keyword evidence="3" id="KW-0862">Zinc</keyword>
<dbReference type="SUPFAM" id="SSF54001">
    <property type="entry name" value="Cysteine proteinases"/>
    <property type="match status" value="1"/>
</dbReference>
<dbReference type="GO" id="GO:0005634">
    <property type="term" value="C:nucleus"/>
    <property type="evidence" value="ECO:0007669"/>
    <property type="project" value="TreeGrafter"/>
</dbReference>
<dbReference type="Gene3D" id="3.10.620.30">
    <property type="match status" value="1"/>
</dbReference>
<dbReference type="Proteomes" id="UP000800038">
    <property type="component" value="Unassembled WGS sequence"/>
</dbReference>
<dbReference type="Gene3D" id="2.20.25.10">
    <property type="match status" value="1"/>
</dbReference>
<sequence length="392" mass="45073">MEATVAEELTSRFRALLSQKRVQTLRNLKAQAEDQLPPYSAIRNIPFVPVPPAGARAIRFKNMLFCFSNMPTRWENPGLLDEALQSVELGKIYDDAEVEYQIFEAEAQSLQSDKKAAWGYQDCVARALLRWFKRSFFTFVNNPPCSRCYSPTVVLGLTPPLPEEQSNGAKHVEHYKCSYQGCGNFERFPRYSDPFVLMRTRRGRCGEWANCFGMLCRAIGCRVRWVWNAEDYVWVEVYSLHRKRWVHVDPLEEVWDNPLIYTNSWGKPLSYCIAFSADGAEDVTRRYVRNAKFALDRFRSTESELLHIINDIRAVRHQKLGKADRMRLEGERIKEQRELQCQTIGELVRDLCSLSLVKLADGSIGIFEAWSTKAKENTPGQTGSASKFAIIT</sequence>
<dbReference type="PANTHER" id="PTHR12143">
    <property type="entry name" value="PEPTIDE N-GLYCANASE PNGASE -RELATED"/>
    <property type="match status" value="1"/>
</dbReference>
<evidence type="ECO:0000259" key="4">
    <source>
        <dbReference type="SMART" id="SM00460"/>
    </source>
</evidence>
<feature type="domain" description="Transglutaminase-like" evidence="4">
    <location>
        <begin position="197"/>
        <end position="252"/>
    </location>
</feature>
<keyword evidence="6" id="KW-1185">Reference proteome</keyword>
<name>A0A6A5T3V3_9PLEO</name>
<dbReference type="GO" id="GO:0005829">
    <property type="term" value="C:cytosol"/>
    <property type="evidence" value="ECO:0007669"/>
    <property type="project" value="TreeGrafter"/>
</dbReference>